<keyword evidence="3" id="KW-1185">Reference proteome</keyword>
<dbReference type="EMBL" id="CP144099">
    <property type="protein sequence ID" value="WWC86846.1"/>
    <property type="molecule type" value="Genomic_DNA"/>
</dbReference>
<gene>
    <name evidence="2" type="ORF">L201_001725</name>
</gene>
<evidence type="ECO:0000313" key="3">
    <source>
        <dbReference type="Proteomes" id="UP001355207"/>
    </source>
</evidence>
<feature type="compositionally biased region" description="Basic and acidic residues" evidence="1">
    <location>
        <begin position="134"/>
        <end position="145"/>
    </location>
</feature>
<reference evidence="2 3" key="1">
    <citation type="submission" date="2024-01" db="EMBL/GenBank/DDBJ databases">
        <title>Comparative genomics of Cryptococcus and Kwoniella reveals pathogenesis evolution and contrasting modes of karyotype evolution via chromosome fusion or intercentromeric recombination.</title>
        <authorList>
            <person name="Coelho M.A."/>
            <person name="David-Palma M."/>
            <person name="Shea T."/>
            <person name="Bowers K."/>
            <person name="McGinley-Smith S."/>
            <person name="Mohammad A.W."/>
            <person name="Gnirke A."/>
            <person name="Yurkov A.M."/>
            <person name="Nowrousian M."/>
            <person name="Sun S."/>
            <person name="Cuomo C.A."/>
            <person name="Heitman J."/>
        </authorList>
    </citation>
    <scope>NUCLEOTIDE SEQUENCE [LARGE SCALE GENOMIC DNA]</scope>
    <source>
        <strain evidence="2 3">CBS 6074</strain>
    </source>
</reference>
<accession>A0AAX4JN53</accession>
<organism evidence="2 3">
    <name type="scientific">Kwoniella dendrophila CBS 6074</name>
    <dbReference type="NCBI Taxonomy" id="1295534"/>
    <lineage>
        <taxon>Eukaryota</taxon>
        <taxon>Fungi</taxon>
        <taxon>Dikarya</taxon>
        <taxon>Basidiomycota</taxon>
        <taxon>Agaricomycotina</taxon>
        <taxon>Tremellomycetes</taxon>
        <taxon>Tremellales</taxon>
        <taxon>Cryptococcaceae</taxon>
        <taxon>Kwoniella</taxon>
    </lineage>
</organism>
<dbReference type="Proteomes" id="UP001355207">
    <property type="component" value="Chromosome 2"/>
</dbReference>
<dbReference type="RefSeq" id="XP_066073609.1">
    <property type="nucleotide sequence ID" value="XM_066217512.1"/>
</dbReference>
<feature type="region of interest" description="Disordered" evidence="1">
    <location>
        <begin position="128"/>
        <end position="155"/>
    </location>
</feature>
<feature type="compositionally biased region" description="Basic residues" evidence="1">
    <location>
        <begin position="146"/>
        <end position="155"/>
    </location>
</feature>
<dbReference type="AlphaFoldDB" id="A0AAX4JN53"/>
<proteinExistence type="predicted"/>
<feature type="region of interest" description="Disordered" evidence="1">
    <location>
        <begin position="1"/>
        <end position="107"/>
    </location>
</feature>
<dbReference type="GeneID" id="91092397"/>
<protein>
    <submittedName>
        <fullName evidence="2">Uncharacterized protein</fullName>
    </submittedName>
</protein>
<feature type="compositionally biased region" description="Acidic residues" evidence="1">
    <location>
        <begin position="49"/>
        <end position="60"/>
    </location>
</feature>
<sequence length="155" mass="17687">MPDQQESSKRSSHSSQETKTGTHVKRFSDKEQLSDADFYFDGWNSDSSNDPDSDSDEEYVEGTAQGTWVVKYRHDKPSTEKTSSSYTSGPRGNAEPNSQFLGKRLKSDQQTQIYRGVVKAFQSNFSSIEEDEEYSWKDANEEAGRGRSRFSKQRK</sequence>
<name>A0AAX4JN53_9TREE</name>
<evidence type="ECO:0000313" key="2">
    <source>
        <dbReference type="EMBL" id="WWC86846.1"/>
    </source>
</evidence>
<evidence type="ECO:0000256" key="1">
    <source>
        <dbReference type="SAM" id="MobiDB-lite"/>
    </source>
</evidence>
<feature type="compositionally biased region" description="Polar residues" evidence="1">
    <location>
        <begin position="80"/>
        <end position="100"/>
    </location>
</feature>